<keyword evidence="5" id="KW-1185">Reference proteome</keyword>
<dbReference type="GO" id="GO:0043195">
    <property type="term" value="C:terminal bouton"/>
    <property type="evidence" value="ECO:0007669"/>
    <property type="project" value="TreeGrafter"/>
</dbReference>
<dbReference type="Pfam" id="PF06292">
    <property type="entry name" value="MUN"/>
    <property type="match status" value="1"/>
</dbReference>
<feature type="non-terminal residue" evidence="4">
    <location>
        <position position="299"/>
    </location>
</feature>
<dbReference type="SMART" id="SM00239">
    <property type="entry name" value="C2"/>
    <property type="match status" value="1"/>
</dbReference>
<dbReference type="GO" id="GO:0098831">
    <property type="term" value="C:presynaptic active zone cytoplasmic component"/>
    <property type="evidence" value="ECO:0007669"/>
    <property type="project" value="TreeGrafter"/>
</dbReference>
<dbReference type="InterPro" id="IPR014772">
    <property type="entry name" value="Munc13_dom-2"/>
</dbReference>
<dbReference type="SUPFAM" id="SSF49562">
    <property type="entry name" value="C2 domain (Calcium/lipid-binding domain, CaLB)"/>
    <property type="match status" value="1"/>
</dbReference>
<evidence type="ECO:0000259" key="2">
    <source>
        <dbReference type="PROSITE" id="PS50004"/>
    </source>
</evidence>
<dbReference type="InterPro" id="IPR000008">
    <property type="entry name" value="C2_dom"/>
</dbReference>
<dbReference type="Gene3D" id="2.60.40.150">
    <property type="entry name" value="C2 domain"/>
    <property type="match status" value="1"/>
</dbReference>
<dbReference type="GO" id="GO:0016081">
    <property type="term" value="P:synaptic vesicle docking"/>
    <property type="evidence" value="ECO:0007669"/>
    <property type="project" value="TreeGrafter"/>
</dbReference>
<dbReference type="EMBL" id="FZQP02006867">
    <property type="protein sequence ID" value="VVD04455.1"/>
    <property type="molecule type" value="Genomic_DNA"/>
</dbReference>
<gene>
    <name evidence="4" type="ORF">LSINAPIS_LOCUS14205</name>
</gene>
<dbReference type="GO" id="GO:0099525">
    <property type="term" value="P:presynaptic dense core vesicle exocytosis"/>
    <property type="evidence" value="ECO:0007669"/>
    <property type="project" value="TreeGrafter"/>
</dbReference>
<dbReference type="GO" id="GO:0019992">
    <property type="term" value="F:diacylglycerol binding"/>
    <property type="evidence" value="ECO:0007669"/>
    <property type="project" value="InterPro"/>
</dbReference>
<dbReference type="PANTHER" id="PTHR10480">
    <property type="entry name" value="PROTEIN UNC-13 HOMOLOG"/>
    <property type="match status" value="1"/>
</dbReference>
<feature type="domain" description="MHD2" evidence="3">
    <location>
        <begin position="1"/>
        <end position="114"/>
    </location>
</feature>
<dbReference type="PANTHER" id="PTHR10480:SF12">
    <property type="entry name" value="UNC-13, ISOFORM E"/>
    <property type="match status" value="1"/>
</dbReference>
<dbReference type="PROSITE" id="PS50004">
    <property type="entry name" value="C2"/>
    <property type="match status" value="1"/>
</dbReference>
<dbReference type="InterPro" id="IPR010439">
    <property type="entry name" value="MUN_dom"/>
</dbReference>
<dbReference type="GO" id="GO:0042734">
    <property type="term" value="C:presynaptic membrane"/>
    <property type="evidence" value="ECO:0007669"/>
    <property type="project" value="TreeGrafter"/>
</dbReference>
<name>A0A5E4R296_9NEOP</name>
<dbReference type="GO" id="GO:0030672">
    <property type="term" value="C:synaptic vesicle membrane"/>
    <property type="evidence" value="ECO:0007669"/>
    <property type="project" value="TreeGrafter"/>
</dbReference>
<dbReference type="GO" id="GO:0035249">
    <property type="term" value="P:synaptic transmission, glutamatergic"/>
    <property type="evidence" value="ECO:0007669"/>
    <property type="project" value="TreeGrafter"/>
</dbReference>
<protein>
    <recommendedName>
        <fullName evidence="6">C2 domain-containing protein</fullName>
    </recommendedName>
</protein>
<evidence type="ECO:0000256" key="1">
    <source>
        <dbReference type="SAM" id="MobiDB-lite"/>
    </source>
</evidence>
<evidence type="ECO:0008006" key="6">
    <source>
        <dbReference type="Google" id="ProtNLM"/>
    </source>
</evidence>
<dbReference type="Pfam" id="PF00168">
    <property type="entry name" value="C2"/>
    <property type="match status" value="1"/>
</dbReference>
<feature type="domain" description="C2" evidence="2">
    <location>
        <begin position="88"/>
        <end position="215"/>
    </location>
</feature>
<accession>A0A5E4R296</accession>
<dbReference type="GO" id="GO:0061789">
    <property type="term" value="P:dense core granule priming"/>
    <property type="evidence" value="ECO:0007669"/>
    <property type="project" value="TreeGrafter"/>
</dbReference>
<dbReference type="PROSITE" id="PS51259">
    <property type="entry name" value="MHD2"/>
    <property type="match status" value="1"/>
</dbReference>
<dbReference type="Proteomes" id="UP000324832">
    <property type="component" value="Unassembled WGS sequence"/>
</dbReference>
<evidence type="ECO:0000313" key="4">
    <source>
        <dbReference type="EMBL" id="VVD04455.1"/>
    </source>
</evidence>
<proteinExistence type="predicted"/>
<dbReference type="GO" id="GO:0005516">
    <property type="term" value="F:calmodulin binding"/>
    <property type="evidence" value="ECO:0007669"/>
    <property type="project" value="TreeGrafter"/>
</dbReference>
<reference evidence="4 5" key="1">
    <citation type="submission" date="2017-07" db="EMBL/GenBank/DDBJ databases">
        <authorList>
            <person name="Talla V."/>
            <person name="Backstrom N."/>
        </authorList>
    </citation>
    <scope>NUCLEOTIDE SEQUENCE [LARGE SCALE GENOMIC DNA]</scope>
</reference>
<dbReference type="InterPro" id="IPR035892">
    <property type="entry name" value="C2_domain_sf"/>
</dbReference>
<evidence type="ECO:0000259" key="3">
    <source>
        <dbReference type="PROSITE" id="PS51259"/>
    </source>
</evidence>
<dbReference type="Gene3D" id="1.20.58.1100">
    <property type="match status" value="1"/>
</dbReference>
<dbReference type="GO" id="GO:0016082">
    <property type="term" value="P:synaptic vesicle priming"/>
    <property type="evidence" value="ECO:0007669"/>
    <property type="project" value="TreeGrafter"/>
</dbReference>
<feature type="region of interest" description="Disordered" evidence="1">
    <location>
        <begin position="258"/>
        <end position="282"/>
    </location>
</feature>
<dbReference type="GO" id="GO:0017075">
    <property type="term" value="F:syntaxin-1 binding"/>
    <property type="evidence" value="ECO:0007669"/>
    <property type="project" value="TreeGrafter"/>
</dbReference>
<dbReference type="AlphaFoldDB" id="A0A5E4R296"/>
<evidence type="ECO:0000313" key="5">
    <source>
        <dbReference type="Proteomes" id="UP000324832"/>
    </source>
</evidence>
<organism evidence="4 5">
    <name type="scientific">Leptidea sinapis</name>
    <dbReference type="NCBI Taxonomy" id="189913"/>
    <lineage>
        <taxon>Eukaryota</taxon>
        <taxon>Metazoa</taxon>
        <taxon>Ecdysozoa</taxon>
        <taxon>Arthropoda</taxon>
        <taxon>Hexapoda</taxon>
        <taxon>Insecta</taxon>
        <taxon>Pterygota</taxon>
        <taxon>Neoptera</taxon>
        <taxon>Endopterygota</taxon>
        <taxon>Lepidoptera</taxon>
        <taxon>Glossata</taxon>
        <taxon>Ditrysia</taxon>
        <taxon>Papilionoidea</taxon>
        <taxon>Pieridae</taxon>
        <taxon>Dismorphiinae</taxon>
        <taxon>Leptidea</taxon>
    </lineage>
</organism>
<dbReference type="GO" id="GO:0031594">
    <property type="term" value="C:neuromuscular junction"/>
    <property type="evidence" value="ECO:0007669"/>
    <property type="project" value="TreeGrafter"/>
</dbReference>
<sequence length="299" mass="33947">MMLKNLTNNAKNLAANAKIEDMTQLFKSTVGKQDVKHALSGVMDISKEHLSAEKSLTPKQCAVLDAALDTIKLYFHAGGNGLKKTFLEKSPELQSLRYALSLYTQTTDTLIRTFVTSQQNQASGMFRPFIEVNLIGPHLADKKRKFATKSKSNNWSPKFNETFHFMVSATEQLELFELHVCVRDYCFAREDRLVGVAVMRLAGIVEQVCIAPHSFRNRFEIHLIGLNVENSKGIYSHCDKRKENAKESSNRVVKLVPEQKQNQNQMIDTKRNENTNESSNRVVKLVPEQNQNQNQMIDA</sequence>
<dbReference type="InterPro" id="IPR027080">
    <property type="entry name" value="Unc-13"/>
</dbReference>